<accession>A0A8J5KR07</accession>
<feature type="compositionally biased region" description="Basic and acidic residues" evidence="1">
    <location>
        <begin position="1"/>
        <end position="23"/>
    </location>
</feature>
<sequence length="101" mass="10720">MQIMDDRGRPLAKDTEAAPEGRRTRPTTPADPQQISAMEPVTREAYGGGLYGTDQRPPGAPLASATQSADGPAQPDAPPKHRPPPSTGDRDLDITGQSYIQ</sequence>
<gene>
    <name evidence="2" type="ORF">ZIOFF_044112</name>
</gene>
<protein>
    <submittedName>
        <fullName evidence="2">Uncharacterized protein</fullName>
    </submittedName>
</protein>
<keyword evidence="3" id="KW-1185">Reference proteome</keyword>
<dbReference type="EMBL" id="JACMSC010000012">
    <property type="protein sequence ID" value="KAG6496253.1"/>
    <property type="molecule type" value="Genomic_DNA"/>
</dbReference>
<dbReference type="Proteomes" id="UP000734854">
    <property type="component" value="Unassembled WGS sequence"/>
</dbReference>
<evidence type="ECO:0000313" key="2">
    <source>
        <dbReference type="EMBL" id="KAG6496253.1"/>
    </source>
</evidence>
<comment type="caution">
    <text evidence="2">The sequence shown here is derived from an EMBL/GenBank/DDBJ whole genome shotgun (WGS) entry which is preliminary data.</text>
</comment>
<feature type="region of interest" description="Disordered" evidence="1">
    <location>
        <begin position="1"/>
        <end position="101"/>
    </location>
</feature>
<reference evidence="2 3" key="1">
    <citation type="submission" date="2020-08" db="EMBL/GenBank/DDBJ databases">
        <title>Plant Genome Project.</title>
        <authorList>
            <person name="Zhang R.-G."/>
        </authorList>
    </citation>
    <scope>NUCLEOTIDE SEQUENCE [LARGE SCALE GENOMIC DNA]</scope>
    <source>
        <tissue evidence="2">Rhizome</tissue>
    </source>
</reference>
<evidence type="ECO:0000256" key="1">
    <source>
        <dbReference type="SAM" id="MobiDB-lite"/>
    </source>
</evidence>
<organism evidence="2 3">
    <name type="scientific">Zingiber officinale</name>
    <name type="common">Ginger</name>
    <name type="synonym">Amomum zingiber</name>
    <dbReference type="NCBI Taxonomy" id="94328"/>
    <lineage>
        <taxon>Eukaryota</taxon>
        <taxon>Viridiplantae</taxon>
        <taxon>Streptophyta</taxon>
        <taxon>Embryophyta</taxon>
        <taxon>Tracheophyta</taxon>
        <taxon>Spermatophyta</taxon>
        <taxon>Magnoliopsida</taxon>
        <taxon>Liliopsida</taxon>
        <taxon>Zingiberales</taxon>
        <taxon>Zingiberaceae</taxon>
        <taxon>Zingiber</taxon>
    </lineage>
</organism>
<evidence type="ECO:0000313" key="3">
    <source>
        <dbReference type="Proteomes" id="UP000734854"/>
    </source>
</evidence>
<name>A0A8J5KR07_ZINOF</name>
<dbReference type="AlphaFoldDB" id="A0A8J5KR07"/>
<dbReference type="OrthoDB" id="1717578at2759"/>
<proteinExistence type="predicted"/>
<feature type="compositionally biased region" description="Polar residues" evidence="1">
    <location>
        <begin position="26"/>
        <end position="36"/>
    </location>
</feature>